<dbReference type="Proteomes" id="UP000494161">
    <property type="component" value="Unassembled WGS sequence"/>
</dbReference>
<evidence type="ECO:0000313" key="3">
    <source>
        <dbReference type="Proteomes" id="UP000494161"/>
    </source>
</evidence>
<dbReference type="EMBL" id="CADILJ010000051">
    <property type="protein sequence ID" value="CAB3954292.1"/>
    <property type="molecule type" value="Genomic_DNA"/>
</dbReference>
<reference evidence="2 3" key="1">
    <citation type="submission" date="2020-04" db="EMBL/GenBank/DDBJ databases">
        <authorList>
            <person name="De Canck E."/>
        </authorList>
    </citation>
    <scope>NUCLEOTIDE SEQUENCE [LARGE SCALE GENOMIC DNA]</scope>
    <source>
        <strain evidence="2 3">LMG 7053</strain>
    </source>
</reference>
<protein>
    <recommendedName>
        <fullName evidence="4">Methyltransferase type 11 domain-containing protein</fullName>
    </recommendedName>
</protein>
<dbReference type="SUPFAM" id="SSF53335">
    <property type="entry name" value="S-adenosyl-L-methionine-dependent methyltransferases"/>
    <property type="match status" value="1"/>
</dbReference>
<name>A0ABM8LZ72_9BURK</name>
<dbReference type="Gene3D" id="3.40.50.150">
    <property type="entry name" value="Vaccinia Virus protein VP39"/>
    <property type="match status" value="1"/>
</dbReference>
<dbReference type="InterPro" id="IPR029063">
    <property type="entry name" value="SAM-dependent_MTases_sf"/>
</dbReference>
<sequence>MRQKINSYLQDKEEMKPIPVSPPASHPLIFRLRCIFDLQLKTIVDFLRPKLIKLTGNVLDVGAGNAPWKSYLPPEVGYVGLDVDKAAEFNMQQNADIVHYPGGEFPFGDCTFSNVLCIEVLEHVPDTRMLLAQIHRCLTPGGQLLMTVPWSARRHHIPHDYFRFTPEALAMLLHELGMTEVEITERGNDYAVIFNKILCVFKNLVLPTSKRWMPFTWLTALLIFPCWLLFLFAAHVSMALRLGSRIDPLGYALTARKPFNPTVPSTSATEPS</sequence>
<dbReference type="Pfam" id="PF13489">
    <property type="entry name" value="Methyltransf_23"/>
    <property type="match status" value="1"/>
</dbReference>
<keyword evidence="1" id="KW-0472">Membrane</keyword>
<gene>
    <name evidence="2" type="ORF">LMG7053_04358</name>
</gene>
<evidence type="ECO:0008006" key="4">
    <source>
        <dbReference type="Google" id="ProtNLM"/>
    </source>
</evidence>
<accession>A0ABM8LZ72</accession>
<dbReference type="GeneID" id="55558244"/>
<feature type="transmembrane region" description="Helical" evidence="1">
    <location>
        <begin position="212"/>
        <end position="236"/>
    </location>
</feature>
<evidence type="ECO:0000256" key="1">
    <source>
        <dbReference type="SAM" id="Phobius"/>
    </source>
</evidence>
<evidence type="ECO:0000313" key="2">
    <source>
        <dbReference type="EMBL" id="CAB3954292.1"/>
    </source>
</evidence>
<organism evidence="2 3">
    <name type="scientific">Achromobacter ruhlandii</name>
    <dbReference type="NCBI Taxonomy" id="72557"/>
    <lineage>
        <taxon>Bacteria</taxon>
        <taxon>Pseudomonadati</taxon>
        <taxon>Pseudomonadota</taxon>
        <taxon>Betaproteobacteria</taxon>
        <taxon>Burkholderiales</taxon>
        <taxon>Alcaligenaceae</taxon>
        <taxon>Achromobacter</taxon>
    </lineage>
</organism>
<keyword evidence="3" id="KW-1185">Reference proteome</keyword>
<keyword evidence="1" id="KW-1133">Transmembrane helix</keyword>
<dbReference type="RefSeq" id="WP_049070531.1">
    <property type="nucleotide sequence ID" value="NZ_CADIKY010000054.1"/>
</dbReference>
<dbReference type="CDD" id="cd02440">
    <property type="entry name" value="AdoMet_MTases"/>
    <property type="match status" value="1"/>
</dbReference>
<proteinExistence type="predicted"/>
<keyword evidence="1" id="KW-0812">Transmembrane</keyword>
<comment type="caution">
    <text evidence="2">The sequence shown here is derived from an EMBL/GenBank/DDBJ whole genome shotgun (WGS) entry which is preliminary data.</text>
</comment>